<evidence type="ECO:0000256" key="1">
    <source>
        <dbReference type="SAM" id="Phobius"/>
    </source>
</evidence>
<dbReference type="RefSeq" id="WP_014225090.1">
    <property type="nucleotide sequence ID" value="NZ_CALHNL010000039.1"/>
</dbReference>
<evidence type="ECO:0000313" key="2">
    <source>
        <dbReference type="EMBL" id="PDP45159.1"/>
    </source>
</evidence>
<feature type="transmembrane region" description="Helical" evidence="1">
    <location>
        <begin position="9"/>
        <end position="27"/>
    </location>
</feature>
<dbReference type="OMA" id="GYLYWKF"/>
<proteinExistence type="predicted"/>
<keyword evidence="1" id="KW-0812">Transmembrane</keyword>
<dbReference type="EMBL" id="NSLJ01000001">
    <property type="protein sequence ID" value="PDP45159.1"/>
    <property type="molecule type" value="Genomic_DNA"/>
</dbReference>
<reference evidence="2 3" key="1">
    <citation type="submission" date="2017-09" db="EMBL/GenBank/DDBJ databases">
        <title>Phase variable restriction modification systems are present in the genome sequences of periodontal pathogens Prevotella intermedia, Tannerella forsythia and Porphyromonas gingivalis.</title>
        <authorList>
            <person name="Haigh R.D."/>
            <person name="Crawford L."/>
            <person name="Ralph J."/>
            <person name="Wanford J."/>
            <person name="Vartoukian S.R."/>
            <person name="Hijazib K."/>
            <person name="Wade W."/>
            <person name="Oggioni M.R."/>
        </authorList>
    </citation>
    <scope>NUCLEOTIDE SEQUENCE [LARGE SCALE GENOMIC DNA]</scope>
    <source>
        <strain evidence="2 3">WW11663</strain>
    </source>
</reference>
<evidence type="ECO:0008006" key="4">
    <source>
        <dbReference type="Google" id="ProtNLM"/>
    </source>
</evidence>
<keyword evidence="1" id="KW-0472">Membrane</keyword>
<organism evidence="2 3">
    <name type="scientific">Tannerella forsythia</name>
    <name type="common">Bacteroides forsythus</name>
    <dbReference type="NCBI Taxonomy" id="28112"/>
    <lineage>
        <taxon>Bacteria</taxon>
        <taxon>Pseudomonadati</taxon>
        <taxon>Bacteroidota</taxon>
        <taxon>Bacteroidia</taxon>
        <taxon>Bacteroidales</taxon>
        <taxon>Tannerellaceae</taxon>
        <taxon>Tannerella</taxon>
    </lineage>
</organism>
<evidence type="ECO:0000313" key="3">
    <source>
        <dbReference type="Proteomes" id="UP000219259"/>
    </source>
</evidence>
<sequence>METRLLKKYGLTLLGTLLGGVGGFLYWKFVGCASGTCPITASPMGSVVWGAITGGLLLGMFNKPSK</sequence>
<keyword evidence="1" id="KW-1133">Transmembrane helix</keyword>
<name>A0A2A6ECF4_TANFO</name>
<accession>A0A2A6ECF4</accession>
<gene>
    <name evidence="2" type="ORF">CLI86_00555</name>
</gene>
<dbReference type="Proteomes" id="UP000219259">
    <property type="component" value="Unassembled WGS sequence"/>
</dbReference>
<protein>
    <recommendedName>
        <fullName evidence="4">YtxH domain-containing protein</fullName>
    </recommendedName>
</protein>
<comment type="caution">
    <text evidence="2">The sequence shown here is derived from an EMBL/GenBank/DDBJ whole genome shotgun (WGS) entry which is preliminary data.</text>
</comment>
<dbReference type="GeneID" id="34760228"/>
<dbReference type="AlphaFoldDB" id="A0A2A6ECF4"/>
<feature type="transmembrane region" description="Helical" evidence="1">
    <location>
        <begin position="39"/>
        <end position="61"/>
    </location>
</feature>